<feature type="chain" id="PRO_5006146629" evidence="1">
    <location>
        <begin position="20"/>
        <end position="136"/>
    </location>
</feature>
<dbReference type="Proteomes" id="UP000050421">
    <property type="component" value="Unassembled WGS sequence"/>
</dbReference>
<feature type="signal peptide" evidence="1">
    <location>
        <begin position="1"/>
        <end position="19"/>
    </location>
</feature>
<evidence type="ECO:0000256" key="1">
    <source>
        <dbReference type="SAM" id="SignalP"/>
    </source>
</evidence>
<proteinExistence type="predicted"/>
<gene>
    <name evidence="2" type="ORF">HLUCCX10_03655</name>
</gene>
<name>A0A0P7YU58_9BACT</name>
<keyword evidence="1" id="KW-0732">Signal</keyword>
<protein>
    <submittedName>
        <fullName evidence="2">Uncharacterized protein</fullName>
    </submittedName>
</protein>
<dbReference type="PATRIC" id="fig|1305737.6.peg.2691"/>
<sequence>MRKFLAVILFTFIGLQVQAIQPESKTFLVIFQSQELKQNKIALNQIEEQFSSFDTKSYEGNSELALFIEIPSCDFDECFLGDFLVEVSEKKSLKLEDIAFRVYDLTKNESVFEYFLSEQLQIKESKTKSRKLLTEL</sequence>
<dbReference type="AlphaFoldDB" id="A0A0P7YU58"/>
<evidence type="ECO:0000313" key="3">
    <source>
        <dbReference type="Proteomes" id="UP000050421"/>
    </source>
</evidence>
<accession>A0A0P7YU58</accession>
<dbReference type="OrthoDB" id="826810at2"/>
<organism evidence="2 3">
    <name type="scientific">Algoriphagus marincola HL-49</name>
    <dbReference type="NCBI Taxonomy" id="1305737"/>
    <lineage>
        <taxon>Bacteria</taxon>
        <taxon>Pseudomonadati</taxon>
        <taxon>Bacteroidota</taxon>
        <taxon>Cytophagia</taxon>
        <taxon>Cytophagales</taxon>
        <taxon>Cyclobacteriaceae</taxon>
        <taxon>Algoriphagus</taxon>
    </lineage>
</organism>
<comment type="caution">
    <text evidence="2">The sequence shown here is derived from an EMBL/GenBank/DDBJ whole genome shotgun (WGS) entry which is preliminary data.</text>
</comment>
<dbReference type="STRING" id="1305737.GCA_000526355_01493"/>
<evidence type="ECO:0000313" key="2">
    <source>
        <dbReference type="EMBL" id="KPQ19189.1"/>
    </source>
</evidence>
<dbReference type="EMBL" id="LJXT01000014">
    <property type="protein sequence ID" value="KPQ19189.1"/>
    <property type="molecule type" value="Genomic_DNA"/>
</dbReference>
<reference evidence="2 3" key="1">
    <citation type="submission" date="2015-09" db="EMBL/GenBank/DDBJ databases">
        <title>Identification and resolution of microdiversity through metagenomic sequencing of parallel consortia.</title>
        <authorList>
            <person name="Nelson W.C."/>
            <person name="Romine M.F."/>
            <person name="Lindemann S.R."/>
        </authorList>
    </citation>
    <scope>NUCLEOTIDE SEQUENCE [LARGE SCALE GENOMIC DNA]</scope>
    <source>
        <strain evidence="2">HL-49</strain>
    </source>
</reference>